<evidence type="ECO:0000256" key="1">
    <source>
        <dbReference type="SAM" id="SignalP"/>
    </source>
</evidence>
<dbReference type="Proteomes" id="UP000444318">
    <property type="component" value="Unassembled WGS sequence"/>
</dbReference>
<name>A0A843SEF4_9BURK</name>
<accession>A0A843SEF4</accession>
<keyword evidence="3" id="KW-1185">Reference proteome</keyword>
<evidence type="ECO:0000313" key="3">
    <source>
        <dbReference type="Proteomes" id="UP000444318"/>
    </source>
</evidence>
<dbReference type="EMBL" id="WHUF01000003">
    <property type="protein sequence ID" value="MQA20444.1"/>
    <property type="molecule type" value="Genomic_DNA"/>
</dbReference>
<gene>
    <name evidence="2" type="ORF">GEV01_13070</name>
</gene>
<evidence type="ECO:0000313" key="2">
    <source>
        <dbReference type="EMBL" id="MQA20444.1"/>
    </source>
</evidence>
<protein>
    <submittedName>
        <fullName evidence="2">Uncharacterized protein</fullName>
    </submittedName>
</protein>
<reference evidence="2 3" key="1">
    <citation type="submission" date="2019-10" db="EMBL/GenBank/DDBJ databases">
        <title>Two novel species isolated from a subtropical stream in China.</title>
        <authorList>
            <person name="Lu H."/>
        </authorList>
    </citation>
    <scope>NUCLEOTIDE SEQUENCE [LARGE SCALE GENOMIC DNA]</scope>
    <source>
        <strain evidence="2 3">FT103W</strain>
    </source>
</reference>
<keyword evidence="1" id="KW-0732">Signal</keyword>
<organism evidence="2 3">
    <name type="scientific">Rugamonas rivuli</name>
    <dbReference type="NCBI Taxonomy" id="2743358"/>
    <lineage>
        <taxon>Bacteria</taxon>
        <taxon>Pseudomonadati</taxon>
        <taxon>Pseudomonadota</taxon>
        <taxon>Betaproteobacteria</taxon>
        <taxon>Burkholderiales</taxon>
        <taxon>Oxalobacteraceae</taxon>
        <taxon>Telluria group</taxon>
        <taxon>Rugamonas</taxon>
    </lineage>
</organism>
<feature type="signal peptide" evidence="1">
    <location>
        <begin position="1"/>
        <end position="23"/>
    </location>
</feature>
<comment type="caution">
    <text evidence="2">The sequence shown here is derived from an EMBL/GenBank/DDBJ whole genome shotgun (WGS) entry which is preliminary data.</text>
</comment>
<dbReference type="RefSeq" id="WP_152804895.1">
    <property type="nucleotide sequence ID" value="NZ_WHUF01000003.1"/>
</dbReference>
<proteinExistence type="predicted"/>
<sequence length="187" mass="21015">MSSTVLSRLLVLLALLAENAQSAAPTALHEPVFGLRYELAKTHFNVLPDDEIRKCPTLADDERMQSRTWIYAAALDGNRQYYVIGGYSIRSAPRPPNFPKYEINRYGTVIEIDGSECIVFGPAREVFDARFFDEIPQPVLEALADNLSATLTQAFGGRDRLQREFRRQKIPLMHLSPELGKAFAGDK</sequence>
<dbReference type="AlphaFoldDB" id="A0A843SEF4"/>
<feature type="chain" id="PRO_5032270754" evidence="1">
    <location>
        <begin position="24"/>
        <end position="187"/>
    </location>
</feature>